<feature type="compositionally biased region" description="Polar residues" evidence="1">
    <location>
        <begin position="1"/>
        <end position="12"/>
    </location>
</feature>
<proteinExistence type="predicted"/>
<sequence length="105" mass="11599">MSSSEQSQITQKNSDEDHNLGSQDETSQGASGVTQPEMTLENPTMEENDSKALPETSGSENTEELSVPENENTSELQNAKISGPKEKEKSLWARRLREREESSSV</sequence>
<dbReference type="EMBL" id="KB359166">
    <property type="protein sequence ID" value="ELV14258.1"/>
    <property type="molecule type" value="Genomic_DNA"/>
</dbReference>
<gene>
    <name evidence="2" type="ORF">TREES_T100004604</name>
</gene>
<dbReference type="AlphaFoldDB" id="L8YCV7"/>
<evidence type="ECO:0000313" key="3">
    <source>
        <dbReference type="Proteomes" id="UP000011518"/>
    </source>
</evidence>
<dbReference type="Proteomes" id="UP000011518">
    <property type="component" value="Unassembled WGS sequence"/>
</dbReference>
<feature type="compositionally biased region" description="Polar residues" evidence="1">
    <location>
        <begin position="20"/>
        <end position="37"/>
    </location>
</feature>
<evidence type="ECO:0000313" key="2">
    <source>
        <dbReference type="EMBL" id="ELV14258.1"/>
    </source>
</evidence>
<organism evidence="2 3">
    <name type="scientific">Tupaia chinensis</name>
    <name type="common">Chinese tree shrew</name>
    <name type="synonym">Tupaia belangeri chinensis</name>
    <dbReference type="NCBI Taxonomy" id="246437"/>
    <lineage>
        <taxon>Eukaryota</taxon>
        <taxon>Metazoa</taxon>
        <taxon>Chordata</taxon>
        <taxon>Craniata</taxon>
        <taxon>Vertebrata</taxon>
        <taxon>Euteleostomi</taxon>
        <taxon>Mammalia</taxon>
        <taxon>Eutheria</taxon>
        <taxon>Euarchontoglires</taxon>
        <taxon>Scandentia</taxon>
        <taxon>Tupaiidae</taxon>
        <taxon>Tupaia</taxon>
    </lineage>
</organism>
<keyword evidence="3" id="KW-1185">Reference proteome</keyword>
<feature type="compositionally biased region" description="Polar residues" evidence="1">
    <location>
        <begin position="69"/>
        <end position="80"/>
    </location>
</feature>
<accession>L8YCV7</accession>
<reference evidence="3" key="1">
    <citation type="submission" date="2012-07" db="EMBL/GenBank/DDBJ databases">
        <title>Genome of the Chinese tree shrew, a rising model animal genetically related to primates.</title>
        <authorList>
            <person name="Zhang G."/>
            <person name="Fan Y."/>
            <person name="Yao Y."/>
            <person name="Huang Z."/>
        </authorList>
    </citation>
    <scope>NUCLEOTIDE SEQUENCE [LARGE SCALE GENOMIC DNA]</scope>
</reference>
<feature type="region of interest" description="Disordered" evidence="1">
    <location>
        <begin position="1"/>
        <end position="105"/>
    </location>
</feature>
<feature type="compositionally biased region" description="Basic and acidic residues" evidence="1">
    <location>
        <begin position="83"/>
        <end position="105"/>
    </location>
</feature>
<reference evidence="3" key="2">
    <citation type="journal article" date="2013" name="Nat. Commun.">
        <title>Genome of the Chinese tree shrew.</title>
        <authorList>
            <person name="Fan Y."/>
            <person name="Huang Z.Y."/>
            <person name="Cao C.C."/>
            <person name="Chen C.S."/>
            <person name="Chen Y.X."/>
            <person name="Fan D.D."/>
            <person name="He J."/>
            <person name="Hou H.L."/>
            <person name="Hu L."/>
            <person name="Hu X.T."/>
            <person name="Jiang X.T."/>
            <person name="Lai R."/>
            <person name="Lang Y.S."/>
            <person name="Liang B."/>
            <person name="Liao S.G."/>
            <person name="Mu D."/>
            <person name="Ma Y.Y."/>
            <person name="Niu Y.Y."/>
            <person name="Sun X.Q."/>
            <person name="Xia J.Q."/>
            <person name="Xiao J."/>
            <person name="Xiong Z.Q."/>
            <person name="Xu L."/>
            <person name="Yang L."/>
            <person name="Zhang Y."/>
            <person name="Zhao W."/>
            <person name="Zhao X.D."/>
            <person name="Zheng Y.T."/>
            <person name="Zhou J.M."/>
            <person name="Zhu Y.B."/>
            <person name="Zhang G.J."/>
            <person name="Wang J."/>
            <person name="Yao Y.G."/>
        </authorList>
    </citation>
    <scope>NUCLEOTIDE SEQUENCE [LARGE SCALE GENOMIC DNA]</scope>
</reference>
<protein>
    <submittedName>
        <fullName evidence="2">Protein SSX5</fullName>
    </submittedName>
</protein>
<dbReference type="InParanoid" id="L8YCV7"/>
<name>L8YCV7_TUPCH</name>
<evidence type="ECO:0000256" key="1">
    <source>
        <dbReference type="SAM" id="MobiDB-lite"/>
    </source>
</evidence>